<feature type="region of interest" description="Disordered" evidence="2">
    <location>
        <begin position="143"/>
        <end position="166"/>
    </location>
</feature>
<feature type="domain" description="LOB" evidence="3">
    <location>
        <begin position="1"/>
        <end position="107"/>
    </location>
</feature>
<dbReference type="PANTHER" id="PTHR31304">
    <property type="entry name" value="LOB DOMAIN-CONTAINING PROTEIN 38"/>
    <property type="match status" value="1"/>
</dbReference>
<dbReference type="EMBL" id="OY731407">
    <property type="protein sequence ID" value="CAJ1977345.1"/>
    <property type="molecule type" value="Genomic_DNA"/>
</dbReference>
<dbReference type="Proteomes" id="UP001189624">
    <property type="component" value="Chromosome 10"/>
</dbReference>
<dbReference type="InterPro" id="IPR004883">
    <property type="entry name" value="LOB"/>
</dbReference>
<evidence type="ECO:0000313" key="5">
    <source>
        <dbReference type="Proteomes" id="UP001189624"/>
    </source>
</evidence>
<dbReference type="GO" id="GO:0010468">
    <property type="term" value="P:regulation of gene expression"/>
    <property type="evidence" value="ECO:0007669"/>
    <property type="project" value="TreeGrafter"/>
</dbReference>
<dbReference type="PROSITE" id="PS50891">
    <property type="entry name" value="LOB"/>
    <property type="match status" value="1"/>
</dbReference>
<organism evidence="4 5">
    <name type="scientific">Sphenostylis stenocarpa</name>
    <dbReference type="NCBI Taxonomy" id="92480"/>
    <lineage>
        <taxon>Eukaryota</taxon>
        <taxon>Viridiplantae</taxon>
        <taxon>Streptophyta</taxon>
        <taxon>Embryophyta</taxon>
        <taxon>Tracheophyta</taxon>
        <taxon>Spermatophyta</taxon>
        <taxon>Magnoliopsida</taxon>
        <taxon>eudicotyledons</taxon>
        <taxon>Gunneridae</taxon>
        <taxon>Pentapetalae</taxon>
        <taxon>rosids</taxon>
        <taxon>fabids</taxon>
        <taxon>Fabales</taxon>
        <taxon>Fabaceae</taxon>
        <taxon>Papilionoideae</taxon>
        <taxon>50 kb inversion clade</taxon>
        <taxon>NPAAA clade</taxon>
        <taxon>indigoferoid/millettioid clade</taxon>
        <taxon>Phaseoleae</taxon>
        <taxon>Sphenostylis</taxon>
    </lineage>
</organism>
<dbReference type="PANTHER" id="PTHR31304:SF25">
    <property type="entry name" value="LOB DOMAIN PROTEIN"/>
    <property type="match status" value="1"/>
</dbReference>
<dbReference type="Gramene" id="rna-AYBTSS11_LOCUS29510">
    <property type="protein sequence ID" value="CAJ1977345.1"/>
    <property type="gene ID" value="gene-AYBTSS11_LOCUS29510"/>
</dbReference>
<comment type="similarity">
    <text evidence="1">Belongs to the LOB domain-containing protein family.</text>
</comment>
<evidence type="ECO:0000259" key="3">
    <source>
        <dbReference type="PROSITE" id="PS50891"/>
    </source>
</evidence>
<feature type="compositionally biased region" description="Polar residues" evidence="2">
    <location>
        <begin position="147"/>
        <end position="158"/>
    </location>
</feature>
<dbReference type="AlphaFoldDB" id="A0AA87BC25"/>
<gene>
    <name evidence="4" type="ORF">AYBTSS11_LOCUS29510</name>
</gene>
<name>A0AA87BC25_9FABA</name>
<dbReference type="Pfam" id="PF03195">
    <property type="entry name" value="LOB"/>
    <property type="match status" value="1"/>
</dbReference>
<accession>A0AA87BC25</accession>
<protein>
    <recommendedName>
        <fullName evidence="3">LOB domain-containing protein</fullName>
    </recommendedName>
</protein>
<reference evidence="4" key="1">
    <citation type="submission" date="2023-10" db="EMBL/GenBank/DDBJ databases">
        <authorList>
            <person name="Domelevo Entfellner J.-B."/>
        </authorList>
    </citation>
    <scope>NUCLEOTIDE SEQUENCE</scope>
</reference>
<evidence type="ECO:0000313" key="4">
    <source>
        <dbReference type="EMBL" id="CAJ1977345.1"/>
    </source>
</evidence>
<evidence type="ECO:0000256" key="1">
    <source>
        <dbReference type="ARBA" id="ARBA00005474"/>
    </source>
</evidence>
<proteinExistence type="inferred from homology"/>
<keyword evidence="5" id="KW-1185">Reference proteome</keyword>
<evidence type="ECO:0000256" key="2">
    <source>
        <dbReference type="SAM" id="MobiDB-lite"/>
    </source>
</evidence>
<sequence>MSCNGCRVLRKGCSEDCMLRHCLLWIDNPQAQAHATLFVAKFFGRAALMSFLSAVPANQRSALFQSLLYEAVGRTINPVNGAVGLLWTGNWHLCQMGVEKVLRVGAALTPLPHFLSSVGVDEQHHVTERVMIGSGILCHEAKKQHVGTPSQESETSYLGSRPQDCAPQSQRNLLTLFF</sequence>